<gene>
    <name evidence="7" type="ORF">K493DRAFT_131776</name>
</gene>
<dbReference type="EC" id="2.1.1.6" evidence="1"/>
<dbReference type="InParanoid" id="A0A1Y1YFP6"/>
<feature type="non-terminal residue" evidence="7">
    <location>
        <position position="1"/>
    </location>
</feature>
<keyword evidence="8" id="KW-1185">Reference proteome</keyword>
<feature type="non-terminal residue" evidence="7">
    <location>
        <position position="168"/>
    </location>
</feature>
<sequence>GDAESVITAIDRYAKTNLLMHVGDKKGKHIDDLIEEHNVKVMVELGGYLGYSALRFSNLLPPNGHYYSFELNPRFAKAAQTLVEHAGLTSKVTIIVGEFKTTSEDFLQTYAVDQIDLVFIDHWKDLYVQDMKIIEQLQWLRPGSVVVADNVLFPGAPDYKDYIEDKAE</sequence>
<dbReference type="InterPro" id="IPR029063">
    <property type="entry name" value="SAM-dependent_MTases_sf"/>
</dbReference>
<dbReference type="Proteomes" id="UP000193498">
    <property type="component" value="Unassembled WGS sequence"/>
</dbReference>
<keyword evidence="2 7" id="KW-0489">Methyltransferase</keyword>
<evidence type="ECO:0000313" key="8">
    <source>
        <dbReference type="Proteomes" id="UP000193498"/>
    </source>
</evidence>
<dbReference type="EMBL" id="MCFE01000145">
    <property type="protein sequence ID" value="ORX96832.1"/>
    <property type="molecule type" value="Genomic_DNA"/>
</dbReference>
<evidence type="ECO:0000313" key="7">
    <source>
        <dbReference type="EMBL" id="ORX96832.1"/>
    </source>
</evidence>
<dbReference type="AlphaFoldDB" id="A0A1Y1YFP6"/>
<dbReference type="PANTHER" id="PTHR43836:SF2">
    <property type="entry name" value="CATECHOL O-METHYLTRANSFERASE 1-RELATED"/>
    <property type="match status" value="1"/>
</dbReference>
<keyword evidence="5" id="KW-0128">Catecholamine metabolism</keyword>
<dbReference type="PROSITE" id="PS51682">
    <property type="entry name" value="SAM_OMT_I"/>
    <property type="match status" value="1"/>
</dbReference>
<dbReference type="STRING" id="1314790.A0A1Y1YFP6"/>
<dbReference type="OrthoDB" id="186626at2759"/>
<comment type="caution">
    <text evidence="7">The sequence shown here is derived from an EMBL/GenBank/DDBJ whole genome shotgun (WGS) entry which is preliminary data.</text>
</comment>
<proteinExistence type="inferred from homology"/>
<dbReference type="GO" id="GO:0006584">
    <property type="term" value="P:catecholamine metabolic process"/>
    <property type="evidence" value="ECO:0007669"/>
    <property type="project" value="UniProtKB-KW"/>
</dbReference>
<evidence type="ECO:0000256" key="3">
    <source>
        <dbReference type="ARBA" id="ARBA00022679"/>
    </source>
</evidence>
<dbReference type="SUPFAM" id="SSF53335">
    <property type="entry name" value="S-adenosyl-L-methionine-dependent methyltransferases"/>
    <property type="match status" value="1"/>
</dbReference>
<evidence type="ECO:0000256" key="1">
    <source>
        <dbReference type="ARBA" id="ARBA00012880"/>
    </source>
</evidence>
<name>A0A1Y1YFP6_9FUNG</name>
<evidence type="ECO:0000256" key="2">
    <source>
        <dbReference type="ARBA" id="ARBA00022603"/>
    </source>
</evidence>
<accession>A0A1Y1YFP6</accession>
<comment type="similarity">
    <text evidence="6">Belongs to the class I-like SAM-binding methyltransferase superfamily. Cation-dependent O-methyltransferase family.</text>
</comment>
<evidence type="ECO:0000256" key="5">
    <source>
        <dbReference type="ARBA" id="ARBA00022939"/>
    </source>
</evidence>
<evidence type="ECO:0000256" key="4">
    <source>
        <dbReference type="ARBA" id="ARBA00022691"/>
    </source>
</evidence>
<dbReference type="PANTHER" id="PTHR43836">
    <property type="entry name" value="CATECHOL O-METHYLTRANSFERASE 1-RELATED"/>
    <property type="match status" value="1"/>
</dbReference>
<organism evidence="7 8">
    <name type="scientific">Basidiobolus meristosporus CBS 931.73</name>
    <dbReference type="NCBI Taxonomy" id="1314790"/>
    <lineage>
        <taxon>Eukaryota</taxon>
        <taxon>Fungi</taxon>
        <taxon>Fungi incertae sedis</taxon>
        <taxon>Zoopagomycota</taxon>
        <taxon>Entomophthoromycotina</taxon>
        <taxon>Basidiobolomycetes</taxon>
        <taxon>Basidiobolales</taxon>
        <taxon>Basidiobolaceae</taxon>
        <taxon>Basidiobolus</taxon>
    </lineage>
</organism>
<dbReference type="GO" id="GO:0032259">
    <property type="term" value="P:methylation"/>
    <property type="evidence" value="ECO:0007669"/>
    <property type="project" value="UniProtKB-KW"/>
</dbReference>
<keyword evidence="3 7" id="KW-0808">Transferase</keyword>
<reference evidence="7 8" key="1">
    <citation type="submission" date="2016-07" db="EMBL/GenBank/DDBJ databases">
        <title>Pervasive Adenine N6-methylation of Active Genes in Fungi.</title>
        <authorList>
            <consortium name="DOE Joint Genome Institute"/>
            <person name="Mondo S.J."/>
            <person name="Dannebaum R.O."/>
            <person name="Kuo R.C."/>
            <person name="Labutti K."/>
            <person name="Haridas S."/>
            <person name="Kuo A."/>
            <person name="Salamov A."/>
            <person name="Ahrendt S.R."/>
            <person name="Lipzen A."/>
            <person name="Sullivan W."/>
            <person name="Andreopoulos W.B."/>
            <person name="Clum A."/>
            <person name="Lindquist E."/>
            <person name="Daum C."/>
            <person name="Ramamoorthy G.K."/>
            <person name="Gryganskyi A."/>
            <person name="Culley D."/>
            <person name="Magnuson J.K."/>
            <person name="James T.Y."/>
            <person name="O'Malley M.A."/>
            <person name="Stajich J.E."/>
            <person name="Spatafora J.W."/>
            <person name="Visel A."/>
            <person name="Grigoriev I.V."/>
        </authorList>
    </citation>
    <scope>NUCLEOTIDE SEQUENCE [LARGE SCALE GENOMIC DNA]</scope>
    <source>
        <strain evidence="7 8">CBS 931.73</strain>
    </source>
</reference>
<keyword evidence="4" id="KW-0949">S-adenosyl-L-methionine</keyword>
<dbReference type="Gene3D" id="3.40.50.150">
    <property type="entry name" value="Vaccinia Virus protein VP39"/>
    <property type="match status" value="1"/>
</dbReference>
<evidence type="ECO:0000256" key="6">
    <source>
        <dbReference type="ARBA" id="ARBA00023453"/>
    </source>
</evidence>
<dbReference type="GO" id="GO:0016206">
    <property type="term" value="F:catechol O-methyltransferase activity"/>
    <property type="evidence" value="ECO:0007669"/>
    <property type="project" value="UniProtKB-EC"/>
</dbReference>
<protein>
    <recommendedName>
        <fullName evidence="1">catechol O-methyltransferase</fullName>
        <ecNumber evidence="1">2.1.1.6</ecNumber>
    </recommendedName>
</protein>
<dbReference type="InterPro" id="IPR002935">
    <property type="entry name" value="SAM_O-MeTrfase"/>
</dbReference>
<dbReference type="Pfam" id="PF01596">
    <property type="entry name" value="Methyltransf_3"/>
    <property type="match status" value="1"/>
</dbReference>
<dbReference type="FunCoup" id="A0A1Y1YFP6">
    <property type="interactions" value="150"/>
</dbReference>